<accession>A0A7H1N6L6</accession>
<keyword evidence="2" id="KW-1185">Reference proteome</keyword>
<evidence type="ECO:0000313" key="1">
    <source>
        <dbReference type="EMBL" id="QNT71352.1"/>
    </source>
</evidence>
<reference evidence="1 2" key="1">
    <citation type="submission" date="2020-05" db="EMBL/GenBank/DDBJ databases">
        <title>Complete closed genome sequence of Defluviicoccus vanus.</title>
        <authorList>
            <person name="Bessarab I."/>
            <person name="Arumugam K."/>
            <person name="Maszenan A.M."/>
            <person name="Seviour R.J."/>
            <person name="Williams R.B."/>
        </authorList>
    </citation>
    <scope>NUCLEOTIDE SEQUENCE [LARGE SCALE GENOMIC DNA]</scope>
    <source>
        <strain evidence="1 2">Ben 114</strain>
    </source>
</reference>
<dbReference type="EMBL" id="CP053923">
    <property type="protein sequence ID" value="QNT71352.1"/>
    <property type="molecule type" value="Genomic_DNA"/>
</dbReference>
<dbReference type="Proteomes" id="UP000516369">
    <property type="component" value="Chromosome"/>
</dbReference>
<evidence type="ECO:0000313" key="2">
    <source>
        <dbReference type="Proteomes" id="UP000516369"/>
    </source>
</evidence>
<gene>
    <name evidence="1" type="ORF">HQ394_15150</name>
</gene>
<organism evidence="1 2">
    <name type="scientific">Defluviicoccus vanus</name>
    <dbReference type="NCBI Taxonomy" id="111831"/>
    <lineage>
        <taxon>Bacteria</taxon>
        <taxon>Pseudomonadati</taxon>
        <taxon>Pseudomonadota</taxon>
        <taxon>Alphaproteobacteria</taxon>
        <taxon>Rhodospirillales</taxon>
        <taxon>Rhodospirillaceae</taxon>
        <taxon>Defluviicoccus</taxon>
    </lineage>
</organism>
<protein>
    <submittedName>
        <fullName evidence="1">Uncharacterized protein</fullName>
    </submittedName>
</protein>
<dbReference type="AlphaFoldDB" id="A0A7H1N6L6"/>
<dbReference type="KEGG" id="dvn:HQ394_15150"/>
<proteinExistence type="predicted"/>
<name>A0A7H1N6L6_9PROT</name>
<sequence length="321" mass="33623">MLEAIEVMSLNLTGMSVLTEAATGAYAVTPVIAALAGAQGVVAVAAAGRHRTSEDIAAQTRRLAAAAGVATVVEVTEHLPASAKLAFDVVTNSGHLRPLRRSLIERLPAGAVIALMSEAWAVRDQDIDRPACAERGIPIVGVDVCHPSIDVYPYMAPMSAKLLFDAGIAVYRSRIAVLCDNPFAEPIARGLAAMGARVQVLTSVEALPAGRWDAILCVFQPQRGPAIGPREAGIIAARAPGAAVAQIWGDMDRSSLAAYGVRCWPLAPPRPGHMAILLSEIGPEPIIRLQTGGLAAAERVWRHGHIDNDPLVQLVEPPPAG</sequence>